<dbReference type="AlphaFoldDB" id="L0EIE1"/>
<dbReference type="Gene3D" id="3.40.50.300">
    <property type="entry name" value="P-loop containing nucleotide triphosphate hydrolases"/>
    <property type="match status" value="1"/>
</dbReference>
<accession>L0EIE1</accession>
<dbReference type="KEGG" id="tco:Theco_4026"/>
<gene>
    <name evidence="1" type="ordered locus">Theco_4026</name>
</gene>
<name>L0EIE1_THECK</name>
<sequence length="277" mass="31976">MALVAFWGPIHGQVGTTGSTLAVSASIGTEYTTKTLVSHTHWAHSTLERGFLKQKMENENNLINFTDIGLDALARFARSRKLEPEKVKDYTYPILKDRLDLLIGTAKNEEAEIVLADVVHDIFLNANKFYDVTLIDVNSGVKNQLTRTVIQCADLVVICLNQNMTILERYFEHKEFDELLQDKPRIVVLGQYDRKSRSTYANISRRFKYKDSIYTVPRCTDFMDAHNYSSVIEFFIRNRNIGKRDDNFFFFDEVRRLTRGILDRIGINRKLYSDQGA</sequence>
<organism evidence="1 2">
    <name type="scientific">Thermobacillus composti (strain DSM 18247 / JCM 13945 / KWC4)</name>
    <dbReference type="NCBI Taxonomy" id="717605"/>
    <lineage>
        <taxon>Bacteria</taxon>
        <taxon>Bacillati</taxon>
        <taxon>Bacillota</taxon>
        <taxon>Bacilli</taxon>
        <taxon>Bacillales</taxon>
        <taxon>Paenibacillaceae</taxon>
        <taxon>Thermobacillus</taxon>
    </lineage>
</organism>
<dbReference type="Proteomes" id="UP000010795">
    <property type="component" value="Plasmid pTHECO01"/>
</dbReference>
<dbReference type="InterPro" id="IPR027417">
    <property type="entry name" value="P-loop_NTPase"/>
</dbReference>
<dbReference type="RefSeq" id="WP_015256740.1">
    <property type="nucleotide sequence ID" value="NC_019898.1"/>
</dbReference>
<evidence type="ECO:0000313" key="1">
    <source>
        <dbReference type="EMBL" id="AGA60028.1"/>
    </source>
</evidence>
<geneLocation type="plasmid" evidence="1 2">
    <name>pTHECO01</name>
</geneLocation>
<dbReference type="HOGENOM" id="CLU_082997_0_0_9"/>
<dbReference type="EMBL" id="CP003256">
    <property type="protein sequence ID" value="AGA60028.1"/>
    <property type="molecule type" value="Genomic_DNA"/>
</dbReference>
<keyword evidence="2" id="KW-1185">Reference proteome</keyword>
<keyword evidence="1" id="KW-0614">Plasmid</keyword>
<protein>
    <submittedName>
        <fullName evidence="1">CobQ/CobB/MinD/ParA nucleotide binding domain-containing protein</fullName>
    </submittedName>
</protein>
<proteinExistence type="predicted"/>
<evidence type="ECO:0000313" key="2">
    <source>
        <dbReference type="Proteomes" id="UP000010795"/>
    </source>
</evidence>
<reference evidence="2" key="1">
    <citation type="submission" date="2012-01" db="EMBL/GenBank/DDBJ databases">
        <title>Complete sequence of plasmid of Thermobacillus composti KWC4.</title>
        <authorList>
            <person name="Lucas S."/>
            <person name="Han J."/>
            <person name="Lapidus A."/>
            <person name="Cheng J.-F."/>
            <person name="Goodwin L."/>
            <person name="Pitluck S."/>
            <person name="Peters L."/>
            <person name="Ovchinnikova G."/>
            <person name="Teshima H."/>
            <person name="Detter J.C."/>
            <person name="Han C."/>
            <person name="Tapia R."/>
            <person name="Land M."/>
            <person name="Hauser L."/>
            <person name="Kyrpides N."/>
            <person name="Ivanova N."/>
            <person name="Pagani I."/>
            <person name="Anderson I."/>
            <person name="Woyke T."/>
        </authorList>
    </citation>
    <scope>NUCLEOTIDE SEQUENCE [LARGE SCALE GENOMIC DNA]</scope>
    <source>
        <strain evidence="2">DSM 18247 / JCM 13945 / KWC4</strain>
        <plasmid evidence="2">Plasmid pTHECO01</plasmid>
    </source>
</reference>
<dbReference type="eggNOG" id="COG1192">
    <property type="taxonomic scope" value="Bacteria"/>
</dbReference>
<dbReference type="OrthoDB" id="2842408at2"/>
<dbReference type="SUPFAM" id="SSF52540">
    <property type="entry name" value="P-loop containing nucleoside triphosphate hydrolases"/>
    <property type="match status" value="1"/>
</dbReference>